<keyword evidence="3" id="KW-0963">Cytoplasm</keyword>
<dbReference type="KEGG" id="cpas:Clopa_3906"/>
<dbReference type="GO" id="GO:0005737">
    <property type="term" value="C:cytoplasm"/>
    <property type="evidence" value="ECO:0007669"/>
    <property type="project" value="UniProtKB-SubCell"/>
</dbReference>
<dbReference type="InterPro" id="IPR017853">
    <property type="entry name" value="GH"/>
</dbReference>
<dbReference type="InterPro" id="IPR013780">
    <property type="entry name" value="Glyco_hydro_b"/>
</dbReference>
<dbReference type="NCBIfam" id="NF008183">
    <property type="entry name" value="PRK10933.1"/>
    <property type="match status" value="1"/>
</dbReference>
<reference evidence="7 8" key="1">
    <citation type="submission" date="2012-01" db="EMBL/GenBank/DDBJ databases">
        <title>Complete sequence of chromosome of Clostridium pasteurianum BC1.</title>
        <authorList>
            <consortium name="US DOE Joint Genome Institute"/>
            <person name="Lucas S."/>
            <person name="Han J."/>
            <person name="Lapidus A."/>
            <person name="Cheng J.-F."/>
            <person name="Goodwin L."/>
            <person name="Pitluck S."/>
            <person name="Peters L."/>
            <person name="Mikhailova N."/>
            <person name="Teshima H."/>
            <person name="Detter J.C."/>
            <person name="Han C."/>
            <person name="Tapia R."/>
            <person name="Land M."/>
            <person name="Hauser L."/>
            <person name="Kyrpides N."/>
            <person name="Ivanova N."/>
            <person name="Pagani I."/>
            <person name="Dunn J."/>
            <person name="Taghavi S."/>
            <person name="Francis A."/>
            <person name="van der Lelie D."/>
            <person name="Woyke T."/>
        </authorList>
    </citation>
    <scope>NUCLEOTIDE SEQUENCE [LARGE SCALE GENOMIC DNA]</scope>
    <source>
        <strain evidence="7 8">BC1</strain>
    </source>
</reference>
<proteinExistence type="inferred from homology"/>
<dbReference type="Pfam" id="PF23915">
    <property type="entry name" value="SusG_C"/>
    <property type="match status" value="1"/>
</dbReference>
<feature type="domain" description="Glycosyl hydrolase family 13 catalytic" evidence="6">
    <location>
        <begin position="13"/>
        <end position="420"/>
    </location>
</feature>
<dbReference type="OrthoDB" id="9805159at2"/>
<dbReference type="InterPro" id="IPR056300">
    <property type="entry name" value="SusG-like_C"/>
</dbReference>
<dbReference type="FunFam" id="2.60.40.1180:FF:000007">
    <property type="entry name" value="Sucrose isomerase"/>
    <property type="match status" value="1"/>
</dbReference>
<dbReference type="Gene3D" id="3.20.20.80">
    <property type="entry name" value="Glycosidases"/>
    <property type="match status" value="1"/>
</dbReference>
<dbReference type="Pfam" id="PF00128">
    <property type="entry name" value="Alpha-amylase"/>
    <property type="match status" value="1"/>
</dbReference>
<evidence type="ECO:0000256" key="4">
    <source>
        <dbReference type="ARBA" id="ARBA00022801"/>
    </source>
</evidence>
<dbReference type="InterPro" id="IPR045857">
    <property type="entry name" value="O16G_dom_2"/>
</dbReference>
<dbReference type="InterPro" id="IPR006047">
    <property type="entry name" value="GH13_cat_dom"/>
</dbReference>
<dbReference type="eggNOG" id="COG0366">
    <property type="taxonomic scope" value="Bacteria"/>
</dbReference>
<evidence type="ECO:0000259" key="6">
    <source>
        <dbReference type="SMART" id="SM00642"/>
    </source>
</evidence>
<protein>
    <submittedName>
        <fullName evidence="7">Glycosidase</fullName>
    </submittedName>
</protein>
<evidence type="ECO:0000313" key="8">
    <source>
        <dbReference type="Proteomes" id="UP000013523"/>
    </source>
</evidence>
<dbReference type="PATRIC" id="fig|86416.3.peg.3901"/>
<comment type="subcellular location">
    <subcellularLocation>
        <location evidence="1">Cytoplasm</location>
    </subcellularLocation>
</comment>
<dbReference type="FunFam" id="3.20.20.80:FF:000014">
    <property type="entry name" value="Alpha,alpha-phosphotrehalase"/>
    <property type="match status" value="1"/>
</dbReference>
<dbReference type="RefSeq" id="WP_015616930.1">
    <property type="nucleotide sequence ID" value="NC_021182.1"/>
</dbReference>
<dbReference type="GO" id="GO:0009313">
    <property type="term" value="P:oligosaccharide catabolic process"/>
    <property type="evidence" value="ECO:0007669"/>
    <property type="project" value="TreeGrafter"/>
</dbReference>
<name>R4KGB5_CLOPA</name>
<dbReference type="Gene3D" id="3.90.400.10">
    <property type="entry name" value="Oligo-1,6-glucosidase, Domain 2"/>
    <property type="match status" value="1"/>
</dbReference>
<accession>R4KGB5</accession>
<evidence type="ECO:0000256" key="5">
    <source>
        <dbReference type="ARBA" id="ARBA00023295"/>
    </source>
</evidence>
<dbReference type="FunFam" id="3.90.400.10:FF:000002">
    <property type="entry name" value="Sucrose isomerase"/>
    <property type="match status" value="1"/>
</dbReference>
<dbReference type="CDD" id="cd11333">
    <property type="entry name" value="AmyAc_SI_OligoGlu_DGase"/>
    <property type="match status" value="1"/>
</dbReference>
<evidence type="ECO:0000256" key="2">
    <source>
        <dbReference type="ARBA" id="ARBA00008061"/>
    </source>
</evidence>
<keyword evidence="5 7" id="KW-0326">Glycosidase</keyword>
<keyword evidence="4" id="KW-0378">Hydrolase</keyword>
<dbReference type="SMART" id="SM00642">
    <property type="entry name" value="Aamy"/>
    <property type="match status" value="1"/>
</dbReference>
<organism evidence="7 8">
    <name type="scientific">Clostridium pasteurianum BC1</name>
    <dbReference type="NCBI Taxonomy" id="86416"/>
    <lineage>
        <taxon>Bacteria</taxon>
        <taxon>Bacillati</taxon>
        <taxon>Bacillota</taxon>
        <taxon>Clostridia</taxon>
        <taxon>Eubacteriales</taxon>
        <taxon>Clostridiaceae</taxon>
        <taxon>Clostridium</taxon>
    </lineage>
</organism>
<dbReference type="STRING" id="86416.Clopa_3906"/>
<evidence type="ECO:0000256" key="3">
    <source>
        <dbReference type="ARBA" id="ARBA00022490"/>
    </source>
</evidence>
<sequence length="559" mass="65915">MSEPWWKKSVVYQVYPQSFKDSNNDGVGDIRGIIEKLPYIKRLGADVIWLNPIYESPNVDNGYDISDYRAIQKRYGTMEDFEELLGKAHELGIRIIMDLVVNHTSDQHKWFKESCKAEKNKYRDYYIWKDGKNGKEPNNWGSSFGGSTWEYKDSVGKYYLHLFAKEQPDLNWENEEVRNEVYDVMRFWLDKGIDGFRMDVINLISKRQEFKDGTEIRDNSFASYYEGASNGPRVHEFLHEMNEKVLSKYNLITVGETPNTTTEDAIKYSAASREELNMVFQFEHMHVDYDENRKWNIMRPKLSDLKKVLSKWQERLAEEGWNSLYWNNHDQARVVSRFGDDGKYRIESAKMLGTLLHMMQGTPYVYQGEELAMTNVHFDSIEDYKDIEILNRYHELVDLKGKDPSYALSVIHAKGRDNARTPMQWDNSENAGFSHSEPWIKVNPNYVDINAQKQIDDENSVFNYYRKLIQLRKDYDIITSGRYELILKDDSDIFAYLRKGENETLLTICNFTNRETIFRLPENIKYNSYELLIGNYENNNGIDADIKLKPYEARVYLLK</sequence>
<dbReference type="HOGENOM" id="CLU_006462_1_2_9"/>
<dbReference type="Proteomes" id="UP000013523">
    <property type="component" value="Chromosome"/>
</dbReference>
<dbReference type="SUPFAM" id="SSF51445">
    <property type="entry name" value="(Trans)glycosidases"/>
    <property type="match status" value="1"/>
</dbReference>
<evidence type="ECO:0000256" key="1">
    <source>
        <dbReference type="ARBA" id="ARBA00004496"/>
    </source>
</evidence>
<comment type="similarity">
    <text evidence="2">Belongs to the glycosyl hydrolase 13 family.</text>
</comment>
<dbReference type="FunFam" id="3.20.20.80:FF:000064">
    <property type="entry name" value="Oligo-1,6-glucosidase"/>
    <property type="match status" value="1"/>
</dbReference>
<gene>
    <name evidence="7" type="ORF">Clopa_3906</name>
</gene>
<dbReference type="Gene3D" id="2.60.40.1180">
    <property type="entry name" value="Golgi alpha-mannosidase II"/>
    <property type="match status" value="1"/>
</dbReference>
<dbReference type="PANTHER" id="PTHR10357:SF184">
    <property type="entry name" value="OLIGO-1,6-GLUCOSIDASE 1"/>
    <property type="match status" value="1"/>
</dbReference>
<dbReference type="EMBL" id="CP003261">
    <property type="protein sequence ID" value="AGK98655.1"/>
    <property type="molecule type" value="Genomic_DNA"/>
</dbReference>
<dbReference type="SUPFAM" id="SSF51011">
    <property type="entry name" value="Glycosyl hydrolase domain"/>
    <property type="match status" value="1"/>
</dbReference>
<keyword evidence="8" id="KW-1185">Reference proteome</keyword>
<dbReference type="AlphaFoldDB" id="R4KGB5"/>
<evidence type="ECO:0000313" key="7">
    <source>
        <dbReference type="EMBL" id="AGK98655.1"/>
    </source>
</evidence>
<dbReference type="GO" id="GO:0004556">
    <property type="term" value="F:alpha-amylase activity"/>
    <property type="evidence" value="ECO:0007669"/>
    <property type="project" value="TreeGrafter"/>
</dbReference>
<dbReference type="PANTHER" id="PTHR10357">
    <property type="entry name" value="ALPHA-AMYLASE FAMILY MEMBER"/>
    <property type="match status" value="1"/>
</dbReference>